<dbReference type="Gene3D" id="3.30.1330.30">
    <property type="match status" value="1"/>
</dbReference>
<keyword evidence="8" id="KW-1185">Reference proteome</keyword>
<dbReference type="EMBL" id="JASBCP010000004">
    <property type="protein sequence ID" value="MDI3048167.1"/>
    <property type="molecule type" value="Genomic_DNA"/>
</dbReference>
<proteinExistence type="inferred from homology"/>
<evidence type="ECO:0000313" key="9">
    <source>
        <dbReference type="Proteomes" id="UP001059349"/>
    </source>
</evidence>
<reference evidence="7" key="2">
    <citation type="submission" date="2022-07" db="EMBL/GenBank/DDBJ databases">
        <title>Complete genome of Mycoplasma hyosynoviae B1.</title>
        <authorList>
            <person name="Spergser J."/>
        </authorList>
    </citation>
    <scope>NUCLEOTIDE SEQUENCE</scope>
    <source>
        <strain evidence="7">B1</strain>
    </source>
</reference>
<dbReference type="SMART" id="SM00967">
    <property type="entry name" value="SpoU_sub_bind"/>
    <property type="match status" value="1"/>
</dbReference>
<evidence type="ECO:0000313" key="6">
    <source>
        <dbReference type="EMBL" id="MDI3048167.1"/>
    </source>
</evidence>
<dbReference type="GO" id="GO:0008173">
    <property type="term" value="F:RNA methyltransferase activity"/>
    <property type="evidence" value="ECO:0007669"/>
    <property type="project" value="InterPro"/>
</dbReference>
<dbReference type="PANTHER" id="PTHR46429:SF1">
    <property type="entry name" value="23S RRNA (GUANOSINE-2'-O-)-METHYLTRANSFERASE RLMB"/>
    <property type="match status" value="1"/>
</dbReference>
<dbReference type="Pfam" id="PF08032">
    <property type="entry name" value="SpoU_sub_bind"/>
    <property type="match status" value="1"/>
</dbReference>
<dbReference type="Proteomes" id="UP001059349">
    <property type="component" value="Chromosome"/>
</dbReference>
<dbReference type="PANTHER" id="PTHR46429">
    <property type="entry name" value="23S RRNA (GUANOSINE-2'-O-)-METHYLTRANSFERASE RLMB"/>
    <property type="match status" value="1"/>
</dbReference>
<dbReference type="InterPro" id="IPR029064">
    <property type="entry name" value="Ribosomal_eL30-like_sf"/>
</dbReference>
<evidence type="ECO:0000256" key="3">
    <source>
        <dbReference type="ARBA" id="ARBA00022679"/>
    </source>
</evidence>
<reference evidence="6" key="3">
    <citation type="submission" date="2023-04" db="EMBL/GenBank/DDBJ databases">
        <title>Genomes of recent Mycoplasma hyosynoviae isolates 2023.</title>
        <authorList>
            <person name="Spergser J."/>
        </authorList>
    </citation>
    <scope>NUCLEOTIDE SEQUENCE</scope>
    <source>
        <strain evidence="6">SN1J23N</strain>
    </source>
</reference>
<dbReference type="Proteomes" id="UP001233782">
    <property type="component" value="Unassembled WGS sequence"/>
</dbReference>
<evidence type="ECO:0000256" key="1">
    <source>
        <dbReference type="ARBA" id="ARBA00007228"/>
    </source>
</evidence>
<organism evidence="7 9">
    <name type="scientific">Metamycoplasma hyosynoviae</name>
    <dbReference type="NCBI Taxonomy" id="29559"/>
    <lineage>
        <taxon>Bacteria</taxon>
        <taxon>Bacillati</taxon>
        <taxon>Mycoplasmatota</taxon>
        <taxon>Mycoplasmoidales</taxon>
        <taxon>Metamycoplasmataceae</taxon>
        <taxon>Metamycoplasma</taxon>
    </lineage>
</organism>
<feature type="domain" description="RNA 2-O ribose methyltransferase substrate binding" evidence="4">
    <location>
        <begin position="4"/>
        <end position="68"/>
    </location>
</feature>
<dbReference type="InterPro" id="IPR029028">
    <property type="entry name" value="Alpha/beta_knot_MTases"/>
</dbReference>
<dbReference type="GO" id="GO:0032259">
    <property type="term" value="P:methylation"/>
    <property type="evidence" value="ECO:0007669"/>
    <property type="project" value="UniProtKB-KW"/>
</dbReference>
<evidence type="ECO:0000259" key="4">
    <source>
        <dbReference type="SMART" id="SM00967"/>
    </source>
</evidence>
<gene>
    <name evidence="7" type="primary">rlmB</name>
    <name evidence="5" type="ORF">MHSN_01415</name>
    <name evidence="7" type="ORF">NMG93_01490</name>
    <name evidence="6" type="ORF">QJ129_02735</name>
</gene>
<keyword evidence="2 5" id="KW-0489">Methyltransferase</keyword>
<evidence type="ECO:0000313" key="7">
    <source>
        <dbReference type="EMBL" id="UTO26230.1"/>
    </source>
</evidence>
<dbReference type="GeneID" id="75105145"/>
<dbReference type="InterPro" id="IPR029026">
    <property type="entry name" value="tRNA_m1G_MTases_N"/>
</dbReference>
<dbReference type="SUPFAM" id="SSF75217">
    <property type="entry name" value="alpha/beta knot"/>
    <property type="match status" value="1"/>
</dbReference>
<name>A0A063YLZ9_9BACT</name>
<dbReference type="InterPro" id="IPR001537">
    <property type="entry name" value="SpoU_MeTrfase"/>
</dbReference>
<keyword evidence="3 5" id="KW-0808">Transferase</keyword>
<protein>
    <submittedName>
        <fullName evidence="7">23S rRNA (Guanosine(2251)-2'-O)-methyltransferase RlmB</fullName>
    </submittedName>
    <submittedName>
        <fullName evidence="5">rRNA methyltransferase</fullName>
    </submittedName>
</protein>
<dbReference type="InterPro" id="IPR004441">
    <property type="entry name" value="rRNA_MeTrfase_TrmH"/>
</dbReference>
<dbReference type="Gene3D" id="3.40.1280.10">
    <property type="match status" value="1"/>
</dbReference>
<dbReference type="SUPFAM" id="SSF55315">
    <property type="entry name" value="L30e-like"/>
    <property type="match status" value="1"/>
</dbReference>
<dbReference type="InterPro" id="IPR013123">
    <property type="entry name" value="SpoU_subst-bd"/>
</dbReference>
<reference evidence="5 8" key="1">
    <citation type="submission" date="2014-06" db="EMBL/GenBank/DDBJ databases">
        <title>The Whole Genome Sequence of Mycoplasma hyosynoviae strain ATCC 27095.</title>
        <authorList>
            <person name="Calcutt M.J."/>
            <person name="Foecking M.F."/>
        </authorList>
    </citation>
    <scope>NUCLEOTIDE SEQUENCE [LARGE SCALE GENOMIC DNA]</scope>
    <source>
        <strain evidence="5 8">M60</strain>
    </source>
</reference>
<dbReference type="GO" id="GO:0006396">
    <property type="term" value="P:RNA processing"/>
    <property type="evidence" value="ECO:0007669"/>
    <property type="project" value="InterPro"/>
</dbReference>
<dbReference type="Proteomes" id="UP000264882">
    <property type="component" value="Chromosome"/>
</dbReference>
<dbReference type="GO" id="GO:0003723">
    <property type="term" value="F:RNA binding"/>
    <property type="evidence" value="ECO:0007669"/>
    <property type="project" value="InterPro"/>
</dbReference>
<dbReference type="NCBIfam" id="TIGR00186">
    <property type="entry name" value="rRNA_methyl_3"/>
    <property type="match status" value="1"/>
</dbReference>
<dbReference type="CDD" id="cd18103">
    <property type="entry name" value="SpoU-like_RlmB"/>
    <property type="match status" value="1"/>
</dbReference>
<dbReference type="RefSeq" id="WP_036440971.1">
    <property type="nucleotide sequence ID" value="NZ_CP008748.1"/>
</dbReference>
<dbReference type="GO" id="GO:0005829">
    <property type="term" value="C:cytosol"/>
    <property type="evidence" value="ECO:0007669"/>
    <property type="project" value="TreeGrafter"/>
</dbReference>
<dbReference type="EMBL" id="CP101127">
    <property type="protein sequence ID" value="UTO26230.1"/>
    <property type="molecule type" value="Genomic_DNA"/>
</dbReference>
<dbReference type="Pfam" id="PF00588">
    <property type="entry name" value="SpoU_methylase"/>
    <property type="match status" value="1"/>
</dbReference>
<dbReference type="KEGG" id="mhyv:MHSN_01415"/>
<evidence type="ECO:0000313" key="8">
    <source>
        <dbReference type="Proteomes" id="UP000264882"/>
    </source>
</evidence>
<dbReference type="AlphaFoldDB" id="A0A063YLZ9"/>
<evidence type="ECO:0000313" key="5">
    <source>
        <dbReference type="EMBL" id="ASI53859.1"/>
    </source>
</evidence>
<evidence type="ECO:0000256" key="2">
    <source>
        <dbReference type="ARBA" id="ARBA00022603"/>
    </source>
</evidence>
<sequence>MSKYIYGKNSVLDAIKNALPIKKLYLQHGIKLHSSVKNVQFLNATELNKLINGNHQGYIAEIEEFKYYDIGSITKDKPQVVLVLDHIQDPQNFGAILRSANCFAVQHIIIPKNRACDITPTVLKVSSGGFNNAKIIKVASLQDAINLLKKNGFWIYASALSDKSKPLSKTKFVCPIALIVGNEETGVSTTLQKQADEIIKIEQYGSVQSLNVSVATGILLHQITNKLKEEINE</sequence>
<dbReference type="EMBL" id="CP008748">
    <property type="protein sequence ID" value="ASI53859.1"/>
    <property type="molecule type" value="Genomic_DNA"/>
</dbReference>
<comment type="similarity">
    <text evidence="1">Belongs to the class IV-like SAM-binding methyltransferase superfamily. RNA methyltransferase TrmH family.</text>
</comment>
<accession>A0A063YLZ9</accession>